<dbReference type="RefSeq" id="WP_179537091.1">
    <property type="nucleotide sequence ID" value="NZ_JACBYW010000009.1"/>
</dbReference>
<evidence type="ECO:0000256" key="3">
    <source>
        <dbReference type="ARBA" id="ARBA00022989"/>
    </source>
</evidence>
<feature type="transmembrane region" description="Helical" evidence="6">
    <location>
        <begin position="23"/>
        <end position="46"/>
    </location>
</feature>
<evidence type="ECO:0000259" key="7">
    <source>
        <dbReference type="PROSITE" id="PS50850"/>
    </source>
</evidence>
<keyword evidence="2 6" id="KW-0812">Transmembrane</keyword>
<feature type="transmembrane region" description="Helical" evidence="6">
    <location>
        <begin position="342"/>
        <end position="361"/>
    </location>
</feature>
<feature type="transmembrane region" description="Helical" evidence="6">
    <location>
        <begin position="275"/>
        <end position="297"/>
    </location>
</feature>
<dbReference type="EMBL" id="JACBYW010000009">
    <property type="protein sequence ID" value="NYH80776.1"/>
    <property type="molecule type" value="Genomic_DNA"/>
</dbReference>
<feature type="transmembrane region" description="Helical" evidence="6">
    <location>
        <begin position="209"/>
        <end position="228"/>
    </location>
</feature>
<feature type="compositionally biased region" description="Low complexity" evidence="5">
    <location>
        <begin position="498"/>
        <end position="512"/>
    </location>
</feature>
<keyword evidence="4 6" id="KW-0472">Membrane</keyword>
<protein>
    <submittedName>
        <fullName evidence="8">EmrB/QacA subfamily drug resistance transporter</fullName>
    </submittedName>
</protein>
<keyword evidence="9" id="KW-1185">Reference proteome</keyword>
<dbReference type="AlphaFoldDB" id="A0A852ZB82"/>
<dbReference type="GO" id="GO:0022857">
    <property type="term" value="F:transmembrane transporter activity"/>
    <property type="evidence" value="ECO:0007669"/>
    <property type="project" value="InterPro"/>
</dbReference>
<comment type="caution">
    <text evidence="8">The sequence shown here is derived from an EMBL/GenBank/DDBJ whole genome shotgun (WGS) entry which is preliminary data.</text>
</comment>
<evidence type="ECO:0000313" key="8">
    <source>
        <dbReference type="EMBL" id="NYH80776.1"/>
    </source>
</evidence>
<feature type="domain" description="Major facilitator superfamily (MFS) profile" evidence="7">
    <location>
        <begin position="24"/>
        <end position="483"/>
    </location>
</feature>
<sequence length="523" mass="53243">MRTRTTRGSERRRLPGQERGKRGAFWAMMIVVFLAAMDSTVVATVLPAIPAELGSSGLLAWVVTSYLLTTAVSIPLWGKAADLTSRRRLYLVATAVFLLGSLGVASAPNMTVLLAARAVQGTGTGGLMALTPTIIGQMFASRIRGRFHGIQGAVLAGASIVGPLVGGFLEAALGWRWAFWINLPLVLPALLIAGRFLPAPEARAGKRRIDLVGAALLAIGASAFLLALSEGTPFASAGSRAVLLAAAAVTVPVYLLRQARHDDPVLPLRVLRSPVVAAAVGLSFISGAVMIAAVVHAPLYAQTVQERSAASAGLLLLPLTGGVLVANLAGGNLITWVGRYRPFLIGGTAATTTGFGVLATAGAATGIGPFTAALALVGIGIGLTMQPSVLALQNAVSAADLGSATAASTFFRQLGSTLSIGALGGLLTGRVGPQLSAITEGAGEVTAAARSQVATAFGDLFLILTMVAVVAFLLALLLPEKPLAESTSAEETAEETPGEAAVEAAAEATGEGRAVDRPRNARC</sequence>
<dbReference type="CDD" id="cd17502">
    <property type="entry name" value="MFS_Azr1_MDR_like"/>
    <property type="match status" value="1"/>
</dbReference>
<feature type="region of interest" description="Disordered" evidence="5">
    <location>
        <begin position="485"/>
        <end position="523"/>
    </location>
</feature>
<feature type="transmembrane region" description="Helical" evidence="6">
    <location>
        <begin position="234"/>
        <end position="255"/>
    </location>
</feature>
<evidence type="ECO:0000256" key="4">
    <source>
        <dbReference type="ARBA" id="ARBA00023136"/>
    </source>
</evidence>
<dbReference type="Gene3D" id="1.20.1250.20">
    <property type="entry name" value="MFS general substrate transporter like domains"/>
    <property type="match status" value="1"/>
</dbReference>
<dbReference type="InterPro" id="IPR020846">
    <property type="entry name" value="MFS_dom"/>
</dbReference>
<feature type="transmembrane region" description="Helical" evidence="6">
    <location>
        <begin position="460"/>
        <end position="478"/>
    </location>
</feature>
<gene>
    <name evidence="8" type="ORF">FHR84_004144</name>
</gene>
<reference evidence="8 9" key="1">
    <citation type="submission" date="2020-07" db="EMBL/GenBank/DDBJ databases">
        <title>Genomic Encyclopedia of Type Strains, Phase III (KMG-III): the genomes of soil and plant-associated and newly described type strains.</title>
        <authorList>
            <person name="Whitman W."/>
        </authorList>
    </citation>
    <scope>NUCLEOTIDE SEQUENCE [LARGE SCALE GENOMIC DNA]</scope>
    <source>
        <strain evidence="8 9">CECT 8576</strain>
    </source>
</reference>
<feature type="transmembrane region" description="Helical" evidence="6">
    <location>
        <begin position="152"/>
        <end position="171"/>
    </location>
</feature>
<evidence type="ECO:0000256" key="1">
    <source>
        <dbReference type="ARBA" id="ARBA00004651"/>
    </source>
</evidence>
<evidence type="ECO:0000256" key="2">
    <source>
        <dbReference type="ARBA" id="ARBA00022692"/>
    </source>
</evidence>
<dbReference type="InterPro" id="IPR036259">
    <property type="entry name" value="MFS_trans_sf"/>
</dbReference>
<evidence type="ECO:0000256" key="6">
    <source>
        <dbReference type="SAM" id="Phobius"/>
    </source>
</evidence>
<dbReference type="SUPFAM" id="SSF103473">
    <property type="entry name" value="MFS general substrate transporter"/>
    <property type="match status" value="1"/>
</dbReference>
<evidence type="ECO:0000256" key="5">
    <source>
        <dbReference type="SAM" id="MobiDB-lite"/>
    </source>
</evidence>
<dbReference type="GO" id="GO:0005886">
    <property type="term" value="C:plasma membrane"/>
    <property type="evidence" value="ECO:0007669"/>
    <property type="project" value="UniProtKB-SubCell"/>
</dbReference>
<feature type="transmembrane region" description="Helical" evidence="6">
    <location>
        <begin position="177"/>
        <end position="197"/>
    </location>
</feature>
<dbReference type="PRINTS" id="PR01036">
    <property type="entry name" value="TCRTETB"/>
</dbReference>
<proteinExistence type="predicted"/>
<feature type="transmembrane region" description="Helical" evidence="6">
    <location>
        <begin position="119"/>
        <end position="140"/>
    </location>
</feature>
<dbReference type="PROSITE" id="PS50850">
    <property type="entry name" value="MFS"/>
    <property type="match status" value="1"/>
</dbReference>
<dbReference type="PANTHER" id="PTHR23501:SF197">
    <property type="entry name" value="COMD"/>
    <property type="match status" value="1"/>
</dbReference>
<dbReference type="PANTHER" id="PTHR23501">
    <property type="entry name" value="MAJOR FACILITATOR SUPERFAMILY"/>
    <property type="match status" value="1"/>
</dbReference>
<feature type="transmembrane region" description="Helical" evidence="6">
    <location>
        <begin position="58"/>
        <end position="77"/>
    </location>
</feature>
<dbReference type="Pfam" id="PF07690">
    <property type="entry name" value="MFS_1"/>
    <property type="match status" value="1"/>
</dbReference>
<evidence type="ECO:0000313" key="9">
    <source>
        <dbReference type="Proteomes" id="UP000548304"/>
    </source>
</evidence>
<dbReference type="Proteomes" id="UP000548304">
    <property type="component" value="Unassembled WGS sequence"/>
</dbReference>
<feature type="transmembrane region" description="Helical" evidence="6">
    <location>
        <begin position="367"/>
        <end position="385"/>
    </location>
</feature>
<feature type="compositionally biased region" description="Basic and acidic residues" evidence="5">
    <location>
        <begin position="513"/>
        <end position="523"/>
    </location>
</feature>
<accession>A0A852ZB82</accession>
<dbReference type="Gene3D" id="1.20.1720.10">
    <property type="entry name" value="Multidrug resistance protein D"/>
    <property type="match status" value="1"/>
</dbReference>
<comment type="subcellular location">
    <subcellularLocation>
        <location evidence="1">Cell membrane</location>
        <topology evidence="1">Multi-pass membrane protein</topology>
    </subcellularLocation>
</comment>
<name>A0A852ZB82_9ACTN</name>
<keyword evidence="3 6" id="KW-1133">Transmembrane helix</keyword>
<organism evidence="8 9">
    <name type="scientific">Actinopolyspora biskrensis</name>
    <dbReference type="NCBI Taxonomy" id="1470178"/>
    <lineage>
        <taxon>Bacteria</taxon>
        <taxon>Bacillati</taxon>
        <taxon>Actinomycetota</taxon>
        <taxon>Actinomycetes</taxon>
        <taxon>Actinopolysporales</taxon>
        <taxon>Actinopolysporaceae</taxon>
        <taxon>Actinopolyspora</taxon>
    </lineage>
</organism>
<feature type="transmembrane region" description="Helical" evidence="6">
    <location>
        <begin position="89"/>
        <end position="107"/>
    </location>
</feature>
<dbReference type="InterPro" id="IPR011701">
    <property type="entry name" value="MFS"/>
</dbReference>
<feature type="transmembrane region" description="Helical" evidence="6">
    <location>
        <begin position="309"/>
        <end position="330"/>
    </location>
</feature>